<accession>A0AA38IFN3</accession>
<comment type="caution">
    <text evidence="2">The sequence shown here is derived from an EMBL/GenBank/DDBJ whole genome shotgun (WGS) entry which is preliminary data.</text>
</comment>
<dbReference type="AlphaFoldDB" id="A0AA38IFN3"/>
<dbReference type="EMBL" id="JALNTZ010000005">
    <property type="protein sequence ID" value="KAJ3650679.1"/>
    <property type="molecule type" value="Genomic_DNA"/>
</dbReference>
<dbReference type="EMBL" id="JALNTZ010000005">
    <property type="protein sequence ID" value="KAJ3653112.1"/>
    <property type="molecule type" value="Genomic_DNA"/>
</dbReference>
<protein>
    <submittedName>
        <fullName evidence="2">Uncharacterized protein</fullName>
    </submittedName>
</protein>
<keyword evidence="3" id="KW-1185">Reference proteome</keyword>
<sequence length="173" mass="19384">MDQSSEFKQCSDELNQLRMSFLQAERNKSDAVVKSTTQMAQNQLSSLQTINDFFYKFSTTSGLKERLEDDKSSIVMPGRQAVLDFINIVKSAVEIHKEGAAGVKNEGAPDMQFVAKEKANLNKLSYVDLSNREFNKCFRSMGNYYSAPLENEELGDSTVNTIVSEDVWASSPI</sequence>
<evidence type="ECO:0000313" key="2">
    <source>
        <dbReference type="EMBL" id="KAJ3653112.1"/>
    </source>
</evidence>
<reference evidence="2" key="1">
    <citation type="journal article" date="2023" name="G3 (Bethesda)">
        <title>Whole genome assemblies of Zophobas morio and Tenebrio molitor.</title>
        <authorList>
            <person name="Kaur S."/>
            <person name="Stinson S.A."/>
            <person name="diCenzo G.C."/>
        </authorList>
    </citation>
    <scope>NUCLEOTIDE SEQUENCE</scope>
    <source>
        <strain evidence="2">QUZm001</strain>
    </source>
</reference>
<organism evidence="2 3">
    <name type="scientific">Zophobas morio</name>
    <dbReference type="NCBI Taxonomy" id="2755281"/>
    <lineage>
        <taxon>Eukaryota</taxon>
        <taxon>Metazoa</taxon>
        <taxon>Ecdysozoa</taxon>
        <taxon>Arthropoda</taxon>
        <taxon>Hexapoda</taxon>
        <taxon>Insecta</taxon>
        <taxon>Pterygota</taxon>
        <taxon>Neoptera</taxon>
        <taxon>Endopterygota</taxon>
        <taxon>Coleoptera</taxon>
        <taxon>Polyphaga</taxon>
        <taxon>Cucujiformia</taxon>
        <taxon>Tenebrionidae</taxon>
        <taxon>Zophobas</taxon>
    </lineage>
</organism>
<evidence type="ECO:0000313" key="1">
    <source>
        <dbReference type="EMBL" id="KAJ3650679.1"/>
    </source>
</evidence>
<evidence type="ECO:0000313" key="3">
    <source>
        <dbReference type="Proteomes" id="UP001168821"/>
    </source>
</evidence>
<name>A0AA38IFN3_9CUCU</name>
<dbReference type="Proteomes" id="UP001168821">
    <property type="component" value="Unassembled WGS sequence"/>
</dbReference>
<gene>
    <name evidence="1" type="ORF">Zmor_016762</name>
    <name evidence="2" type="ORF">Zmor_019029</name>
</gene>
<proteinExistence type="predicted"/>